<reference evidence="3" key="1">
    <citation type="submission" date="2022-07" db="EMBL/GenBank/DDBJ databases">
        <title>Faecal culturing of patients with breast cancer.</title>
        <authorList>
            <person name="Teng N.M.Y."/>
            <person name="Kiu R."/>
            <person name="Evans R."/>
            <person name="Baker D.J."/>
            <person name="Zenner C."/>
            <person name="Robinson S.D."/>
            <person name="Hall L.J."/>
        </authorList>
    </citation>
    <scope>NUCLEOTIDE SEQUENCE</scope>
    <source>
        <strain evidence="3">LH1062</strain>
    </source>
</reference>
<accession>A0ABY5I082</accession>
<feature type="domain" description="CBS" evidence="2">
    <location>
        <begin position="1"/>
        <end position="58"/>
    </location>
</feature>
<keyword evidence="1" id="KW-0129">CBS domain</keyword>
<evidence type="ECO:0000259" key="2">
    <source>
        <dbReference type="PROSITE" id="PS51371"/>
    </source>
</evidence>
<dbReference type="SMART" id="SM00116">
    <property type="entry name" value="CBS"/>
    <property type="match status" value="1"/>
</dbReference>
<dbReference type="Gene3D" id="3.10.580.10">
    <property type="entry name" value="CBS-domain"/>
    <property type="match status" value="1"/>
</dbReference>
<organism evidence="3 4">
    <name type="scientific">Allocoprobacillus halotolerans</name>
    <dbReference type="NCBI Taxonomy" id="2944914"/>
    <lineage>
        <taxon>Bacteria</taxon>
        <taxon>Bacillati</taxon>
        <taxon>Bacillota</taxon>
        <taxon>Erysipelotrichia</taxon>
        <taxon>Erysipelotrichales</taxon>
        <taxon>Erysipelotrichaceae</taxon>
        <taxon>Allocoprobacillus</taxon>
    </lineage>
</organism>
<dbReference type="PROSITE" id="PS51371">
    <property type="entry name" value="CBS"/>
    <property type="match status" value="1"/>
</dbReference>
<dbReference type="SUPFAM" id="SSF54631">
    <property type="entry name" value="CBS-domain pair"/>
    <property type="match status" value="1"/>
</dbReference>
<proteinExistence type="predicted"/>
<protein>
    <submittedName>
        <fullName evidence="3">CBS domain-containing protein</fullName>
    </submittedName>
</protein>
<dbReference type="InterPro" id="IPR000644">
    <property type="entry name" value="CBS_dom"/>
</dbReference>
<evidence type="ECO:0000256" key="1">
    <source>
        <dbReference type="PROSITE-ProRule" id="PRU00703"/>
    </source>
</evidence>
<evidence type="ECO:0000313" key="3">
    <source>
        <dbReference type="EMBL" id="UTY38133.1"/>
    </source>
</evidence>
<dbReference type="RefSeq" id="WP_290138248.1">
    <property type="nucleotide sequence ID" value="NZ_CP101620.1"/>
</dbReference>
<sequence>MDINNYIVDVNIPLSEAVAQMTKNVIKGLVVLENGKVYGVFTRRDLVNCSHVFGIKDVSLKPFVNTTYDYSINTINDKSLTSCHSIIPVINENKQLLDIFFLLKNYHWKIK</sequence>
<dbReference type="Proteomes" id="UP001060112">
    <property type="component" value="Chromosome"/>
</dbReference>
<name>A0ABY5I082_9FIRM</name>
<dbReference type="InterPro" id="IPR046342">
    <property type="entry name" value="CBS_dom_sf"/>
</dbReference>
<dbReference type="Pfam" id="PF00571">
    <property type="entry name" value="CBS"/>
    <property type="match status" value="1"/>
</dbReference>
<gene>
    <name evidence="3" type="ORF">NMU03_10580</name>
</gene>
<keyword evidence="4" id="KW-1185">Reference proteome</keyword>
<evidence type="ECO:0000313" key="4">
    <source>
        <dbReference type="Proteomes" id="UP001060112"/>
    </source>
</evidence>
<dbReference type="EMBL" id="CP101620">
    <property type="protein sequence ID" value="UTY38133.1"/>
    <property type="molecule type" value="Genomic_DNA"/>
</dbReference>